<evidence type="ECO:0000313" key="8">
    <source>
        <dbReference type="Proteomes" id="UP000238288"/>
    </source>
</evidence>
<dbReference type="FunFam" id="3.40.190.290:FF:000001">
    <property type="entry name" value="Transcriptional regulator, LysR family"/>
    <property type="match status" value="1"/>
</dbReference>
<dbReference type="InterPro" id="IPR058163">
    <property type="entry name" value="LysR-type_TF_proteobact-type"/>
</dbReference>
<evidence type="ECO:0000256" key="1">
    <source>
        <dbReference type="ARBA" id="ARBA00009437"/>
    </source>
</evidence>
<dbReference type="Gene3D" id="3.40.190.290">
    <property type="match status" value="1"/>
</dbReference>
<evidence type="ECO:0000313" key="7">
    <source>
        <dbReference type="EMBL" id="SOU42815.1"/>
    </source>
</evidence>
<dbReference type="AlphaFoldDB" id="A0A2K4XET6"/>
<dbReference type="InterPro" id="IPR036390">
    <property type="entry name" value="WH_DNA-bd_sf"/>
</dbReference>
<evidence type="ECO:0000256" key="4">
    <source>
        <dbReference type="ARBA" id="ARBA00023163"/>
    </source>
</evidence>
<dbReference type="CDD" id="cd08422">
    <property type="entry name" value="PBP2_CrgA_like"/>
    <property type="match status" value="1"/>
</dbReference>
<sequence>MDRIIAADVFIKIVEQKSLAGAARALDMSRSMVTRYLNQMEKWANTQLLHRSTRKITLTSEGEKVLNHSRELIAIAQNISAPIESNNRLNGQIRLSCSPFLAHDVLPDMLQQFLHAHPEVSIDVQISNHVTNLVEERIDLAIRITNDLDPNIIARPLGKCHSVLCASPEYLEKNSKPITTDDLSRHNCLNYSRFEKSMWHFSHPENPVSVAIAGNFSANDSSLLLKAALNNQGITLQPKFAAQKYINNGKLIHLLPHLKPQTLSIYGIYRSRKHQSLALRSFIDSLVAYFDKIDT</sequence>
<keyword evidence="9" id="KW-1185">Reference proteome</keyword>
<name>A0A2K4XET6_PSEVC</name>
<dbReference type="InterPro" id="IPR005119">
    <property type="entry name" value="LysR_subst-bd"/>
</dbReference>
<dbReference type="PANTHER" id="PTHR30537">
    <property type="entry name" value="HTH-TYPE TRANSCRIPTIONAL REGULATOR"/>
    <property type="match status" value="1"/>
</dbReference>
<dbReference type="Pfam" id="PF03466">
    <property type="entry name" value="LysR_substrate"/>
    <property type="match status" value="1"/>
</dbReference>
<dbReference type="GO" id="GO:0003700">
    <property type="term" value="F:DNA-binding transcription factor activity"/>
    <property type="evidence" value="ECO:0007669"/>
    <property type="project" value="InterPro"/>
</dbReference>
<dbReference type="EMBL" id="AQGW01000025">
    <property type="protein sequence ID" value="MBE0384432.1"/>
    <property type="molecule type" value="Genomic_DNA"/>
</dbReference>
<reference evidence="7 8" key="2">
    <citation type="submission" date="2017-11" db="EMBL/GenBank/DDBJ databases">
        <authorList>
            <person name="Han C.G."/>
        </authorList>
    </citation>
    <scope>NUCLEOTIDE SEQUENCE [LARGE SCALE GENOMIC DNA]</scope>
    <source>
        <strain evidence="8">ATCC 43555</strain>
        <strain evidence="7">ATCC43555</strain>
    </source>
</reference>
<evidence type="ECO:0000259" key="5">
    <source>
        <dbReference type="PROSITE" id="PS50931"/>
    </source>
</evidence>
<dbReference type="GO" id="GO:0006351">
    <property type="term" value="P:DNA-templated transcription"/>
    <property type="evidence" value="ECO:0007669"/>
    <property type="project" value="TreeGrafter"/>
</dbReference>
<evidence type="ECO:0000313" key="9">
    <source>
        <dbReference type="Proteomes" id="UP000615003"/>
    </source>
</evidence>
<reference evidence="6 9" key="1">
    <citation type="submission" date="2015-06" db="EMBL/GenBank/DDBJ databases">
        <title>Genome sequence of Pseudoalteromonas carrageenovora.</title>
        <authorList>
            <person name="Xie B.-B."/>
            <person name="Rong J.-C."/>
            <person name="Qin Q.-L."/>
            <person name="Zhang Y.-Z."/>
        </authorList>
    </citation>
    <scope>NUCLEOTIDE SEQUENCE [LARGE SCALE GENOMIC DNA]</scope>
    <source>
        <strain evidence="6 9">IAM 12662</strain>
    </source>
</reference>
<evidence type="ECO:0000256" key="3">
    <source>
        <dbReference type="ARBA" id="ARBA00023125"/>
    </source>
</evidence>
<dbReference type="GO" id="GO:0043565">
    <property type="term" value="F:sequence-specific DNA binding"/>
    <property type="evidence" value="ECO:0007669"/>
    <property type="project" value="TreeGrafter"/>
</dbReference>
<organism evidence="7 8">
    <name type="scientific">Pseudoalteromonas carrageenovora IAM 12662</name>
    <dbReference type="NCBI Taxonomy" id="1314868"/>
    <lineage>
        <taxon>Bacteria</taxon>
        <taxon>Pseudomonadati</taxon>
        <taxon>Pseudomonadota</taxon>
        <taxon>Gammaproteobacteria</taxon>
        <taxon>Alteromonadales</taxon>
        <taxon>Pseudoalteromonadaceae</taxon>
        <taxon>Pseudoalteromonas</taxon>
    </lineage>
</organism>
<dbReference type="PROSITE" id="PS50931">
    <property type="entry name" value="HTH_LYSR"/>
    <property type="match status" value="1"/>
</dbReference>
<accession>A0A2K4XET6</accession>
<dbReference type="Pfam" id="PF00126">
    <property type="entry name" value="HTH_1"/>
    <property type="match status" value="1"/>
</dbReference>
<dbReference type="InterPro" id="IPR000847">
    <property type="entry name" value="LysR_HTH_N"/>
</dbReference>
<comment type="similarity">
    <text evidence="1">Belongs to the LysR transcriptional regulatory family.</text>
</comment>
<dbReference type="OrthoDB" id="9786526at2"/>
<dbReference type="SUPFAM" id="SSF46785">
    <property type="entry name" value="Winged helix' DNA-binding domain"/>
    <property type="match status" value="1"/>
</dbReference>
<keyword evidence="3" id="KW-0238">DNA-binding</keyword>
<dbReference type="Proteomes" id="UP000238288">
    <property type="component" value="Chromosome PCAR9b"/>
</dbReference>
<proteinExistence type="inferred from homology"/>
<protein>
    <submittedName>
        <fullName evidence="7">LysR family transcriptional regulator</fullName>
    </submittedName>
</protein>
<gene>
    <name evidence="7" type="ORF">PCAR9_B0342</name>
    <name evidence="6" type="ORF">PCARR_b0407</name>
</gene>
<evidence type="ECO:0000256" key="2">
    <source>
        <dbReference type="ARBA" id="ARBA00023015"/>
    </source>
</evidence>
<evidence type="ECO:0000313" key="6">
    <source>
        <dbReference type="EMBL" id="MBE0384432.1"/>
    </source>
</evidence>
<dbReference type="Proteomes" id="UP000615003">
    <property type="component" value="Unassembled WGS sequence"/>
</dbReference>
<dbReference type="Gene3D" id="1.10.10.10">
    <property type="entry name" value="Winged helix-like DNA-binding domain superfamily/Winged helix DNA-binding domain"/>
    <property type="match status" value="1"/>
</dbReference>
<dbReference type="GeneID" id="93665525"/>
<dbReference type="RefSeq" id="WP_104643925.1">
    <property type="nucleotide sequence ID" value="NZ_AQGW01000025.1"/>
</dbReference>
<dbReference type="InterPro" id="IPR036388">
    <property type="entry name" value="WH-like_DNA-bd_sf"/>
</dbReference>
<dbReference type="EMBL" id="LT965929">
    <property type="protein sequence ID" value="SOU42815.1"/>
    <property type="molecule type" value="Genomic_DNA"/>
</dbReference>
<keyword evidence="2" id="KW-0805">Transcription regulation</keyword>
<keyword evidence="4" id="KW-0804">Transcription</keyword>
<feature type="domain" description="HTH lysR-type" evidence="5">
    <location>
        <begin position="9"/>
        <end position="59"/>
    </location>
</feature>
<dbReference type="SUPFAM" id="SSF53850">
    <property type="entry name" value="Periplasmic binding protein-like II"/>
    <property type="match status" value="1"/>
</dbReference>
<dbReference type="PANTHER" id="PTHR30537:SF35">
    <property type="entry name" value="TRANSCRIPTIONAL REGULATORY PROTEIN"/>
    <property type="match status" value="1"/>
</dbReference>